<protein>
    <recommendedName>
        <fullName evidence="3">Glycerophosphoryl diester phosphodiesterase membrane domain-containing protein</fullName>
    </recommendedName>
</protein>
<proteinExistence type="predicted"/>
<evidence type="ECO:0000313" key="2">
    <source>
        <dbReference type="EMBL" id="CAA9455970.1"/>
    </source>
</evidence>
<dbReference type="AlphaFoldDB" id="A0A6J4R3B9"/>
<name>A0A6J4R3B9_9ACTN</name>
<feature type="transmembrane region" description="Helical" evidence="1">
    <location>
        <begin position="20"/>
        <end position="40"/>
    </location>
</feature>
<sequence length="323" mass="34412">MNYGDLIKDAFRISWRNKFLWFFAFFLSGAANSIVVPSTFGDLTPGAEDVAAGRPPAWVTNLGEFGENNAAPLIAGVLLAVLVLLLVIAFFFVLSRAAINESIAAIDRGEQRRFGLAWRAGLARFWRVLGLLVFLLVVSLVVTLVVCALAALLGVGVFFVTESVALRVLAVSLVVLLFLPLVVALSAFFLLLNQYALREAVVADRGVFASIEEAFRLLRQNVGRSLVLLLIQVAIAVTFGLIMLFATLAAGLLASGVVTALTTAELGAVALVVGIVLALLLSVPFVLVTCLAGAFHQAYWTLAYLRLTGHREDPGPAEASAVA</sequence>
<feature type="transmembrane region" description="Helical" evidence="1">
    <location>
        <begin position="166"/>
        <end position="192"/>
    </location>
</feature>
<feature type="transmembrane region" description="Helical" evidence="1">
    <location>
        <begin position="226"/>
        <end position="254"/>
    </location>
</feature>
<accession>A0A6J4R3B9</accession>
<keyword evidence="1" id="KW-0812">Transmembrane</keyword>
<dbReference type="InterPro" id="IPR055966">
    <property type="entry name" value="DUF7544"/>
</dbReference>
<feature type="transmembrane region" description="Helical" evidence="1">
    <location>
        <begin position="266"/>
        <end position="295"/>
    </location>
</feature>
<gene>
    <name evidence="2" type="ORF">AVDCRST_MAG01-01-5215</name>
</gene>
<keyword evidence="1" id="KW-1133">Transmembrane helix</keyword>
<feature type="transmembrane region" description="Helical" evidence="1">
    <location>
        <begin position="128"/>
        <end position="160"/>
    </location>
</feature>
<reference evidence="2" key="1">
    <citation type="submission" date="2020-02" db="EMBL/GenBank/DDBJ databases">
        <authorList>
            <person name="Meier V. D."/>
        </authorList>
    </citation>
    <scope>NUCLEOTIDE SEQUENCE</scope>
    <source>
        <strain evidence="2">AVDCRST_MAG01</strain>
    </source>
</reference>
<keyword evidence="1" id="KW-0472">Membrane</keyword>
<evidence type="ECO:0000256" key="1">
    <source>
        <dbReference type="SAM" id="Phobius"/>
    </source>
</evidence>
<evidence type="ECO:0008006" key="3">
    <source>
        <dbReference type="Google" id="ProtNLM"/>
    </source>
</evidence>
<feature type="transmembrane region" description="Helical" evidence="1">
    <location>
        <begin position="70"/>
        <end position="94"/>
    </location>
</feature>
<organism evidence="2">
    <name type="scientific">uncultured Rubrobacteraceae bacterium</name>
    <dbReference type="NCBI Taxonomy" id="349277"/>
    <lineage>
        <taxon>Bacteria</taxon>
        <taxon>Bacillati</taxon>
        <taxon>Actinomycetota</taxon>
        <taxon>Rubrobacteria</taxon>
        <taxon>Rubrobacterales</taxon>
        <taxon>Rubrobacteraceae</taxon>
        <taxon>environmental samples</taxon>
    </lineage>
</organism>
<dbReference type="Pfam" id="PF24400">
    <property type="entry name" value="DUF7544"/>
    <property type="match status" value="1"/>
</dbReference>
<dbReference type="EMBL" id="CADCUW010000684">
    <property type="protein sequence ID" value="CAA9455970.1"/>
    <property type="molecule type" value="Genomic_DNA"/>
</dbReference>